<evidence type="ECO:0000313" key="2">
    <source>
        <dbReference type="Proteomes" id="UP000198836"/>
    </source>
</evidence>
<sequence length="832" mass="95950">MCIVLKLFDIYSLLTQHMIRILSLLFFCGFTNIILAQQSTITGLVKDNSGQPIPFATVYLKNTTKGTSANVDGKYALKLKNGQYTLSFRAVGYKQQDHIVNLSADQSLNVILTSESYTLENVDITASAEDPAYAIIRKAIKERKAHLNEVKAFSCDVYIKGVQRLKGAPKKFFGQDIQKILELDTNRRGIIYLSESQSKFNFKRPNEVHEEMISSKVAGRNNTFSFNKASDLIIDFYDNYLLENKLSTRGYISPIADNALFYYKYKLLGESNENGETIHKIEVIPRRENDPIFRGIIYIIDNSWRIYNTDVYLTKKAGINFIDTLHISQQFTKVNEAYMPTAINFKFGGNVLGFKIDGYYVGIYSNYNLDPKFPKHFFNGEILKVTEMVNKKDSIYWKNNRPIPLTEDEKINYVKKDSIAKLKESKKYLDSLERENNKFGIGKLLLRGVSINDRYDKEYWNFDPVLKAIFYNTVEGFAIKYGVTYRKDFENRRSYSIRPELRYGFANQKLTGSLSGSYYYNPRKRASVGASFGNGIFDLNNLGSMTQLGNTINSLFYEKNFAKFYEKSFININTTRELVSGLQGSLALDYSRNKNLTNNTNFKFIDVKDLEFTSNNPFSPNEEIPLFPTYNSFSATASLTYTFGQQYITRPDGKFYTESKFPKITLLYKKGFNGVLNSDIDYDFVKMEVSQDRIGMGLWGYTSFLAGVGKFLNNKNMYYPDFKHFAGNISTIFPPNIRKFQYLDFYQFSTNQQYFEAHLEHNFAGFFMNKIPLLRKAKLEEFIGGGYLSSPEKRNYKEFYFGIQRLVLRASYGFAYDGGRKLTQGFRIAYGF</sequence>
<dbReference type="EMBL" id="FOJM01000015">
    <property type="protein sequence ID" value="SFA56088.1"/>
    <property type="molecule type" value="Genomic_DNA"/>
</dbReference>
<dbReference type="STRING" id="332999.SAMN04488511_115117"/>
<dbReference type="Pfam" id="PF13715">
    <property type="entry name" value="CarbopepD_reg_2"/>
    <property type="match status" value="1"/>
</dbReference>
<dbReference type="Gene3D" id="2.60.40.1120">
    <property type="entry name" value="Carboxypeptidase-like, regulatory domain"/>
    <property type="match status" value="1"/>
</dbReference>
<protein>
    <submittedName>
        <fullName evidence="1">CarboxypepD_reg-like domain-containing protein</fullName>
    </submittedName>
</protein>
<dbReference type="SUPFAM" id="SSF49464">
    <property type="entry name" value="Carboxypeptidase regulatory domain-like"/>
    <property type="match status" value="1"/>
</dbReference>
<dbReference type="Proteomes" id="UP000198836">
    <property type="component" value="Unassembled WGS sequence"/>
</dbReference>
<keyword evidence="2" id="KW-1185">Reference proteome</keyword>
<dbReference type="InterPro" id="IPR008969">
    <property type="entry name" value="CarboxyPept-like_regulatory"/>
</dbReference>
<proteinExistence type="predicted"/>
<accession>A0A1I0TWH0</accession>
<reference evidence="2" key="1">
    <citation type="submission" date="2016-10" db="EMBL/GenBank/DDBJ databases">
        <authorList>
            <person name="Varghese N."/>
            <person name="Submissions S."/>
        </authorList>
    </citation>
    <scope>NUCLEOTIDE SEQUENCE [LARGE SCALE GENOMIC DNA]</scope>
    <source>
        <strain evidence="2">DSM 18130</strain>
    </source>
</reference>
<dbReference type="Gene3D" id="2.50.20.10">
    <property type="entry name" value="Lipoprotein localisation LolA/LolB/LppX"/>
    <property type="match status" value="1"/>
</dbReference>
<organism evidence="1 2">
    <name type="scientific">Pedobacter suwonensis</name>
    <dbReference type="NCBI Taxonomy" id="332999"/>
    <lineage>
        <taxon>Bacteria</taxon>
        <taxon>Pseudomonadati</taxon>
        <taxon>Bacteroidota</taxon>
        <taxon>Sphingobacteriia</taxon>
        <taxon>Sphingobacteriales</taxon>
        <taxon>Sphingobacteriaceae</taxon>
        <taxon>Pedobacter</taxon>
    </lineage>
</organism>
<dbReference type="InterPro" id="IPR043741">
    <property type="entry name" value="DUF5686"/>
</dbReference>
<dbReference type="AlphaFoldDB" id="A0A1I0TWH0"/>
<name>A0A1I0TWH0_9SPHI</name>
<dbReference type="Pfam" id="PF18939">
    <property type="entry name" value="DUF5686"/>
    <property type="match status" value="1"/>
</dbReference>
<evidence type="ECO:0000313" key="1">
    <source>
        <dbReference type="EMBL" id="SFA56088.1"/>
    </source>
</evidence>
<gene>
    <name evidence="1" type="ORF">SAMN04488511_115117</name>
</gene>